<proteinExistence type="inferred from homology"/>
<dbReference type="AlphaFoldDB" id="A0A261SR39"/>
<evidence type="ECO:0000256" key="5">
    <source>
        <dbReference type="ARBA" id="ARBA00031841"/>
    </source>
</evidence>
<evidence type="ECO:0000313" key="8">
    <source>
        <dbReference type="Proteomes" id="UP000217005"/>
    </source>
</evidence>
<dbReference type="InterPro" id="IPR003772">
    <property type="entry name" value="YceD"/>
</dbReference>
<evidence type="ECO:0000256" key="2">
    <source>
        <dbReference type="ARBA" id="ARBA00010740"/>
    </source>
</evidence>
<feature type="region of interest" description="Disordered" evidence="6">
    <location>
        <begin position="150"/>
        <end position="171"/>
    </location>
</feature>
<keyword evidence="4" id="KW-0690">Ribosome biogenesis</keyword>
<evidence type="ECO:0000313" key="7">
    <source>
        <dbReference type="EMBL" id="OZI39551.1"/>
    </source>
</evidence>
<name>A0A261SR39_9BORD</name>
<dbReference type="Proteomes" id="UP000217005">
    <property type="component" value="Unassembled WGS sequence"/>
</dbReference>
<evidence type="ECO:0000256" key="4">
    <source>
        <dbReference type="ARBA" id="ARBA00022517"/>
    </source>
</evidence>
<gene>
    <name evidence="7" type="ORF">CEG14_06890</name>
</gene>
<comment type="similarity">
    <text evidence="2">Belongs to the DUF177 domain family.</text>
</comment>
<comment type="function">
    <text evidence="1">Plays a role in synthesis, processing and/or stability of 23S rRNA.</text>
</comment>
<dbReference type="GO" id="GO:0005829">
    <property type="term" value="C:cytosol"/>
    <property type="evidence" value="ECO:0007669"/>
    <property type="project" value="TreeGrafter"/>
</dbReference>
<organism evidence="7 8">
    <name type="scientific">Bordetella genomosp. 1</name>
    <dbReference type="NCBI Taxonomy" id="1395607"/>
    <lineage>
        <taxon>Bacteria</taxon>
        <taxon>Pseudomonadati</taxon>
        <taxon>Pseudomonadota</taxon>
        <taxon>Betaproteobacteria</taxon>
        <taxon>Burkholderiales</taxon>
        <taxon>Alcaligenaceae</taxon>
        <taxon>Bordetella</taxon>
    </lineage>
</organism>
<dbReference type="GO" id="GO:0042254">
    <property type="term" value="P:ribosome biogenesis"/>
    <property type="evidence" value="ECO:0007669"/>
    <property type="project" value="UniProtKB-KW"/>
</dbReference>
<dbReference type="EMBL" id="NEVL01000002">
    <property type="protein sequence ID" value="OZI39551.1"/>
    <property type="molecule type" value="Genomic_DNA"/>
</dbReference>
<dbReference type="PANTHER" id="PTHR38099">
    <property type="entry name" value="LARGE RIBOSOMAL RNA SUBUNIT ACCUMULATION PROTEIN YCED"/>
    <property type="match status" value="1"/>
</dbReference>
<evidence type="ECO:0000256" key="3">
    <source>
        <dbReference type="ARBA" id="ARBA00015716"/>
    </source>
</evidence>
<sequence length="185" mass="20213">MANHGGHARGEIPIVRLTRLVDGLPEQNTGEAGMVQWAVHGEQGKGTSRSGALIGGQPLLQLQVRATPILVCQRCNAPFEYPVDSTVVLQLVDSEEDLEDDLGDLDDQDEDIEAAAGLPEKVVGSHRFDLLAQIEDELILSIPYVPRHDECPGQQAVSNEDENADSFEVKRPSPFAVLEQLKRKN</sequence>
<protein>
    <recommendedName>
        <fullName evidence="3">Large ribosomal RNA subunit accumulation protein YceD</fullName>
    </recommendedName>
    <alternativeName>
        <fullName evidence="5">23S rRNA accumulation protein YceD</fullName>
    </alternativeName>
</protein>
<evidence type="ECO:0000256" key="1">
    <source>
        <dbReference type="ARBA" id="ARBA00002868"/>
    </source>
</evidence>
<evidence type="ECO:0000256" key="6">
    <source>
        <dbReference type="SAM" id="MobiDB-lite"/>
    </source>
</evidence>
<dbReference type="PANTHER" id="PTHR38099:SF1">
    <property type="entry name" value="LARGE RIBOSOMAL RNA SUBUNIT ACCUMULATION PROTEIN YCED"/>
    <property type="match status" value="1"/>
</dbReference>
<dbReference type="InterPro" id="IPR039255">
    <property type="entry name" value="YceD_bac"/>
</dbReference>
<reference evidence="7 8" key="1">
    <citation type="submission" date="2017-05" db="EMBL/GenBank/DDBJ databases">
        <title>Complete and WGS of Bordetella genogroups.</title>
        <authorList>
            <person name="Spilker T."/>
            <person name="LiPuma J."/>
        </authorList>
    </citation>
    <scope>NUCLEOTIDE SEQUENCE [LARGE SCALE GENOMIC DNA]</scope>
    <source>
        <strain evidence="7 8">AU17610</strain>
    </source>
</reference>
<comment type="caution">
    <text evidence="7">The sequence shown here is derived from an EMBL/GenBank/DDBJ whole genome shotgun (WGS) entry which is preliminary data.</text>
</comment>
<accession>A0A261SR39</accession>
<dbReference type="Pfam" id="PF02620">
    <property type="entry name" value="YceD"/>
    <property type="match status" value="1"/>
</dbReference>